<dbReference type="Gene3D" id="3.30.1330.60">
    <property type="entry name" value="OmpA-like domain"/>
    <property type="match status" value="1"/>
</dbReference>
<comment type="subcellular location">
    <subcellularLocation>
        <location evidence="1">Cell outer membrane</location>
    </subcellularLocation>
</comment>
<dbReference type="InterPro" id="IPR006665">
    <property type="entry name" value="OmpA-like"/>
</dbReference>
<dbReference type="RefSeq" id="WP_089678168.1">
    <property type="nucleotide sequence ID" value="NZ_FNFO01000001.1"/>
</dbReference>
<evidence type="ECO:0000259" key="5">
    <source>
        <dbReference type="PROSITE" id="PS51123"/>
    </source>
</evidence>
<dbReference type="InterPro" id="IPR011659">
    <property type="entry name" value="WD40"/>
</dbReference>
<dbReference type="Pfam" id="PF00691">
    <property type="entry name" value="OmpA"/>
    <property type="match status" value="1"/>
</dbReference>
<evidence type="ECO:0000256" key="3">
    <source>
        <dbReference type="ARBA" id="ARBA00023237"/>
    </source>
</evidence>
<dbReference type="PROSITE" id="PS51123">
    <property type="entry name" value="OMPA_2"/>
    <property type="match status" value="1"/>
</dbReference>
<dbReference type="Pfam" id="PF07676">
    <property type="entry name" value="PD40"/>
    <property type="match status" value="2"/>
</dbReference>
<dbReference type="Gene3D" id="1.25.40.10">
    <property type="entry name" value="Tetratricopeptide repeat domain"/>
    <property type="match status" value="1"/>
</dbReference>
<dbReference type="CDD" id="cd07185">
    <property type="entry name" value="OmpA_C-like"/>
    <property type="match status" value="1"/>
</dbReference>
<name>A0A1G8X713_9BACT</name>
<dbReference type="PROSITE" id="PS51257">
    <property type="entry name" value="PROKAR_LIPOPROTEIN"/>
    <property type="match status" value="1"/>
</dbReference>
<proteinExistence type="predicted"/>
<dbReference type="PRINTS" id="PR01021">
    <property type="entry name" value="OMPADOMAIN"/>
</dbReference>
<keyword evidence="2 4" id="KW-0472">Membrane</keyword>
<evidence type="ECO:0000256" key="4">
    <source>
        <dbReference type="PROSITE-ProRule" id="PRU00473"/>
    </source>
</evidence>
<reference evidence="6 7" key="1">
    <citation type="submission" date="2016-10" db="EMBL/GenBank/DDBJ databases">
        <authorList>
            <person name="de Groot N.N."/>
        </authorList>
    </citation>
    <scope>NUCLEOTIDE SEQUENCE [LARGE SCALE GENOMIC DNA]</scope>
    <source>
        <strain evidence="6 7">DSM 25186</strain>
    </source>
</reference>
<dbReference type="InterPro" id="IPR050330">
    <property type="entry name" value="Bact_OuterMem_StrucFunc"/>
</dbReference>
<dbReference type="InterPro" id="IPR036737">
    <property type="entry name" value="OmpA-like_sf"/>
</dbReference>
<dbReference type="PANTHER" id="PTHR30329">
    <property type="entry name" value="STATOR ELEMENT OF FLAGELLAR MOTOR COMPLEX"/>
    <property type="match status" value="1"/>
</dbReference>
<feature type="domain" description="OmpA-like" evidence="5">
    <location>
        <begin position="760"/>
        <end position="877"/>
    </location>
</feature>
<dbReference type="GO" id="GO:0009279">
    <property type="term" value="C:cell outer membrane"/>
    <property type="evidence" value="ECO:0007669"/>
    <property type="project" value="UniProtKB-SubCell"/>
</dbReference>
<dbReference type="SUPFAM" id="SSF48452">
    <property type="entry name" value="TPR-like"/>
    <property type="match status" value="1"/>
</dbReference>
<dbReference type="OrthoDB" id="901624at2"/>
<dbReference type="EMBL" id="FNFO01000001">
    <property type="protein sequence ID" value="SDJ86418.1"/>
    <property type="molecule type" value="Genomic_DNA"/>
</dbReference>
<dbReference type="SUPFAM" id="SSF103088">
    <property type="entry name" value="OmpA-like"/>
    <property type="match status" value="1"/>
</dbReference>
<protein>
    <submittedName>
        <fullName evidence="6">WD40-like Beta Propeller Repeat</fullName>
    </submittedName>
</protein>
<evidence type="ECO:0000256" key="2">
    <source>
        <dbReference type="ARBA" id="ARBA00023136"/>
    </source>
</evidence>
<evidence type="ECO:0000313" key="6">
    <source>
        <dbReference type="EMBL" id="SDJ86418.1"/>
    </source>
</evidence>
<dbReference type="InterPro" id="IPR011990">
    <property type="entry name" value="TPR-like_helical_dom_sf"/>
</dbReference>
<dbReference type="STRING" id="1075417.SAMN05421823_101286"/>
<dbReference type="SUPFAM" id="SSF82171">
    <property type="entry name" value="DPP6 N-terminal domain-like"/>
    <property type="match status" value="1"/>
</dbReference>
<evidence type="ECO:0000313" key="7">
    <source>
        <dbReference type="Proteomes" id="UP000198510"/>
    </source>
</evidence>
<dbReference type="AlphaFoldDB" id="A0A1G8X713"/>
<dbReference type="PANTHER" id="PTHR30329:SF21">
    <property type="entry name" value="LIPOPROTEIN YIAD-RELATED"/>
    <property type="match status" value="1"/>
</dbReference>
<keyword evidence="3" id="KW-0998">Cell outer membrane</keyword>
<organism evidence="6 7">
    <name type="scientific">Catalinimonas alkaloidigena</name>
    <dbReference type="NCBI Taxonomy" id="1075417"/>
    <lineage>
        <taxon>Bacteria</taxon>
        <taxon>Pseudomonadati</taxon>
        <taxon>Bacteroidota</taxon>
        <taxon>Cytophagia</taxon>
        <taxon>Cytophagales</taxon>
        <taxon>Catalimonadaceae</taxon>
        <taxon>Catalinimonas</taxon>
    </lineage>
</organism>
<dbReference type="InterPro" id="IPR006664">
    <property type="entry name" value="OMP_bac"/>
</dbReference>
<gene>
    <name evidence="6" type="ORF">SAMN05421823_101286</name>
</gene>
<accession>A0A1G8X713</accession>
<evidence type="ECO:0000256" key="1">
    <source>
        <dbReference type="ARBA" id="ARBA00004442"/>
    </source>
</evidence>
<sequence>MRKATFGLSVWLLLGCGGWLQAQHLSERKRMREAEKSWQLERYADADVQYTLLKGMHPDDVALRFRVAECKRRQGLYAEAERAYQEVLTLDSLPEAHFYLGLMYKINGRLELAWQTFNEVWHRQDLPQTLAWRLEREMAGCRLVMWQDLVPQPHFDFRRLPAPLSGPRHQYAPAVKADTLVAPWVDLAHSTLADTSRRGLSRFTLLTPAAFLGIKRQHVPASHGNWREGGGVFHPTRPEYYFTRCEANAPACRIYVTTWKKGRWSRPRPLPGVINRTGYRTRHPAFSPGGDTLFFASDRPGGRGGDDLWFSLHKGAHGWAAPQNMGDFINTPLDELAPFIDPSDGRLIFASEGHAGMGGFDLFSAHKWFRKQPRVINLGAPFNSSADDVFYTVQADRGWLSSNRAGTFDVYTFYSHSDTAVMSTLATLTSGFHFEKLSVEEKRHLSRLQTRLQVGRALHNDVPLRSDEWNVLQKLATVEKSSLRKYLSEGLEPQALATQADESLRLEALPLEEQERIERIAHAYRRALDEGAPLALSQEDEQYYRQLPEEDWLRLERIIVQRTAELAVHEMPEDGELDYAKLPMEERALADVLPGARRIVSRKIPLEPDSSGGFTYAQLPLRSAEYLVDMATGQTRHLAETEMRSETFSYEFLPELHQLRLTRHRADRTARRIHVTGRLMDAGTGEAAAGVTIALADERGEVVGMTLTGPQGEFQYESPEENQPQKLLVNVPERRPAEGKPYYLDHLTVHEVTGTLLAGEASERVATFETIFFDYNSADLRQEALGVLDELAAFCRRYPEARIDLHAHTDDVGSKEFNRRLSWQRGETVRDYLITEGVAPEALVIWAHGRPQSLAGETNEISRQSNRRVEFEVRNSPVMFESQTFTGILLKETSVETLAQHYGMDPEEFRRLNGITGENLERGQPVRLRKLNETLSNEYVLPR</sequence>
<dbReference type="Proteomes" id="UP000198510">
    <property type="component" value="Unassembled WGS sequence"/>
</dbReference>
<keyword evidence="7" id="KW-1185">Reference proteome</keyword>